<dbReference type="GO" id="GO:0006364">
    <property type="term" value="P:rRNA processing"/>
    <property type="evidence" value="ECO:0007669"/>
    <property type="project" value="TreeGrafter"/>
</dbReference>
<dbReference type="Pfam" id="PF12923">
    <property type="entry name" value="RRP7"/>
    <property type="match status" value="1"/>
</dbReference>
<dbReference type="GO" id="GO:0000028">
    <property type="term" value="P:ribosomal small subunit assembly"/>
    <property type="evidence" value="ECO:0007669"/>
    <property type="project" value="TreeGrafter"/>
</dbReference>
<keyword evidence="6" id="KW-1185">Reference proteome</keyword>
<accession>A0AAV8ZLK9</accession>
<dbReference type="AlphaFoldDB" id="A0AAV8ZLK9"/>
<dbReference type="Gene3D" id="6.10.250.1770">
    <property type="match status" value="1"/>
</dbReference>
<evidence type="ECO:0000259" key="4">
    <source>
        <dbReference type="Pfam" id="PF17799"/>
    </source>
</evidence>
<dbReference type="GO" id="GO:0003676">
    <property type="term" value="F:nucleic acid binding"/>
    <property type="evidence" value="ECO:0007669"/>
    <property type="project" value="InterPro"/>
</dbReference>
<dbReference type="PANTHER" id="PTHR13191:SF0">
    <property type="entry name" value="RIBOSOMAL RNA-PROCESSING PROTEIN 7 HOMOLOG A-RELATED"/>
    <property type="match status" value="1"/>
</dbReference>
<evidence type="ECO:0000259" key="3">
    <source>
        <dbReference type="Pfam" id="PF12923"/>
    </source>
</evidence>
<feature type="coiled-coil region" evidence="2">
    <location>
        <begin position="173"/>
        <end position="227"/>
    </location>
</feature>
<dbReference type="InterPro" id="IPR012677">
    <property type="entry name" value="Nucleotide-bd_a/b_plait_sf"/>
</dbReference>
<evidence type="ECO:0000256" key="1">
    <source>
        <dbReference type="ARBA" id="ARBA00006110"/>
    </source>
</evidence>
<organism evidence="5 6">
    <name type="scientific">Rhamnusium bicolor</name>
    <dbReference type="NCBI Taxonomy" id="1586634"/>
    <lineage>
        <taxon>Eukaryota</taxon>
        <taxon>Metazoa</taxon>
        <taxon>Ecdysozoa</taxon>
        <taxon>Arthropoda</taxon>
        <taxon>Hexapoda</taxon>
        <taxon>Insecta</taxon>
        <taxon>Pterygota</taxon>
        <taxon>Neoptera</taxon>
        <taxon>Endopterygota</taxon>
        <taxon>Coleoptera</taxon>
        <taxon>Polyphaga</taxon>
        <taxon>Cucujiformia</taxon>
        <taxon>Chrysomeloidea</taxon>
        <taxon>Cerambycidae</taxon>
        <taxon>Lepturinae</taxon>
        <taxon>Rhagiini</taxon>
        <taxon>Rhamnusium</taxon>
    </lineage>
</organism>
<reference evidence="5" key="1">
    <citation type="journal article" date="2023" name="Insect Mol. Biol.">
        <title>Genome sequencing provides insights into the evolution of gene families encoding plant cell wall-degrading enzymes in longhorned beetles.</title>
        <authorList>
            <person name="Shin N.R."/>
            <person name="Okamura Y."/>
            <person name="Kirsch R."/>
            <person name="Pauchet Y."/>
        </authorList>
    </citation>
    <scope>NUCLEOTIDE SEQUENCE</scope>
    <source>
        <strain evidence="5">RBIC_L_NR</strain>
    </source>
</reference>
<dbReference type="Pfam" id="PF17799">
    <property type="entry name" value="RRM_Rrp7"/>
    <property type="match status" value="1"/>
</dbReference>
<sequence>MNKMLSGNNQIFKVMPLRFSHSSTSYHNLFVKEHSVRHIDENKPPGKTLFVLNIPSYATENSLKVSFSIAGNVKSVIFEHENSENHISLLKLMKLEALNPLSLDDAPLKIGLMSWIEEYNSTIHNPKELQNRINIFMANYDKTEEKKKDKDTVDDEGWTVVTKKGRRPGIGRKESVENKLNNKTAQNKKELKNFYTYQIRESKIKNIATLRKNFEEAKNKVNLMKKARRFKPF</sequence>
<dbReference type="InterPro" id="IPR035979">
    <property type="entry name" value="RBD_domain_sf"/>
</dbReference>
<dbReference type="Proteomes" id="UP001162156">
    <property type="component" value="Unassembled WGS sequence"/>
</dbReference>
<dbReference type="InterPro" id="IPR040446">
    <property type="entry name" value="RRP7"/>
</dbReference>
<feature type="domain" description="Rrp7 RRM-like N-terminal" evidence="4">
    <location>
        <begin position="12"/>
        <end position="94"/>
    </location>
</feature>
<evidence type="ECO:0000256" key="2">
    <source>
        <dbReference type="SAM" id="Coils"/>
    </source>
</evidence>
<gene>
    <name evidence="5" type="ORF">NQ314_003703</name>
</gene>
<evidence type="ECO:0000313" key="6">
    <source>
        <dbReference type="Proteomes" id="UP001162156"/>
    </source>
</evidence>
<dbReference type="InterPro" id="IPR040447">
    <property type="entry name" value="RRM_Rrp7"/>
</dbReference>
<dbReference type="CDD" id="cd12951">
    <property type="entry name" value="RRP7_Rrp7A"/>
    <property type="match status" value="1"/>
</dbReference>
<name>A0AAV8ZLK9_9CUCU</name>
<comment type="caution">
    <text evidence="5">The sequence shown here is derived from an EMBL/GenBank/DDBJ whole genome shotgun (WGS) entry which is preliminary data.</text>
</comment>
<dbReference type="GO" id="GO:0034456">
    <property type="term" value="C:UTP-C complex"/>
    <property type="evidence" value="ECO:0007669"/>
    <property type="project" value="TreeGrafter"/>
</dbReference>
<keyword evidence="2" id="KW-0175">Coiled coil</keyword>
<evidence type="ECO:0000313" key="5">
    <source>
        <dbReference type="EMBL" id="KAJ8966171.1"/>
    </source>
</evidence>
<dbReference type="GO" id="GO:0032545">
    <property type="term" value="C:CURI complex"/>
    <property type="evidence" value="ECO:0007669"/>
    <property type="project" value="TreeGrafter"/>
</dbReference>
<evidence type="ECO:0008006" key="7">
    <source>
        <dbReference type="Google" id="ProtNLM"/>
    </source>
</evidence>
<dbReference type="EMBL" id="JANEYF010001054">
    <property type="protein sequence ID" value="KAJ8966171.1"/>
    <property type="molecule type" value="Genomic_DNA"/>
</dbReference>
<comment type="similarity">
    <text evidence="1">Belongs to the RRP7 family.</text>
</comment>
<proteinExistence type="inferred from homology"/>
<feature type="domain" description="Ribosomal RNA-processing protein 7 C-terminal" evidence="3">
    <location>
        <begin position="121"/>
        <end position="233"/>
    </location>
</feature>
<dbReference type="PANTHER" id="PTHR13191">
    <property type="entry name" value="RIBOSOMAL RNA PROCESSING PROTEIN 7-RELATED"/>
    <property type="match status" value="1"/>
</dbReference>
<protein>
    <recommendedName>
        <fullName evidence="7">Ribosomal RNA-processing protein 7 C-terminal domain-containing protein</fullName>
    </recommendedName>
</protein>
<dbReference type="InterPro" id="IPR024326">
    <property type="entry name" value="RRP7_C"/>
</dbReference>
<dbReference type="SUPFAM" id="SSF54928">
    <property type="entry name" value="RNA-binding domain, RBD"/>
    <property type="match status" value="1"/>
</dbReference>
<dbReference type="Gene3D" id="3.30.70.330">
    <property type="match status" value="1"/>
</dbReference>